<dbReference type="Proteomes" id="UP000516437">
    <property type="component" value="Unassembled WGS sequence"/>
</dbReference>
<comment type="caution">
    <text evidence="3">The sequence shown here is derived from an EMBL/GenBank/DDBJ whole genome shotgun (WGS) entry which is preliminary data.</text>
</comment>
<sequence>MADFSYLSDTDESAVEELVSQAQDLCVLEQVSAINCSSFTDSSGLPTELESRFRKLKSFPLTKPKAELKHSTQPPYTNTDFNNYSAKGCTLSGNAKEEDAVSSPPKRGGDEKAGFRPRSPSEKDSSSLGSADFSMEKGVFSPLKGNHDGKRGSEPISKHGSISSHSNSSHSSLEDMIFSTSKQRPEKKMRAKSKSKAGLFSSPLGSSNSSRESPSPPAKAGCFWCSPKKGSHKKSKENRATGIGLDWSKNDDFLSDLSTFSTKKQQKMLKKAMKEEENIIREAEKIVKSAKHASARLSVSGIEDELSDD</sequence>
<evidence type="ECO:0000313" key="3">
    <source>
        <dbReference type="EMBL" id="KAB1200993.1"/>
    </source>
</evidence>
<dbReference type="OrthoDB" id="1936256at2759"/>
<feature type="compositionally biased region" description="Polar residues" evidence="2">
    <location>
        <begin position="71"/>
        <end position="85"/>
    </location>
</feature>
<feature type="compositionally biased region" description="Basic and acidic residues" evidence="2">
    <location>
        <begin position="145"/>
        <end position="157"/>
    </location>
</feature>
<dbReference type="PANTHER" id="PTHR35692:SF1">
    <property type="entry name" value="F26F24.11"/>
    <property type="match status" value="1"/>
</dbReference>
<feature type="coiled-coil region" evidence="1">
    <location>
        <begin position="266"/>
        <end position="293"/>
    </location>
</feature>
<reference evidence="3 4" key="1">
    <citation type="journal article" date="2019" name="Plant Biotechnol. J.">
        <title>The red bayberry genome and genetic basis of sex determination.</title>
        <authorList>
            <person name="Jia H.M."/>
            <person name="Jia H.J."/>
            <person name="Cai Q.L."/>
            <person name="Wang Y."/>
            <person name="Zhao H.B."/>
            <person name="Yang W.F."/>
            <person name="Wang G.Y."/>
            <person name="Li Y.H."/>
            <person name="Zhan D.L."/>
            <person name="Shen Y.T."/>
            <person name="Niu Q.F."/>
            <person name="Chang L."/>
            <person name="Qiu J."/>
            <person name="Zhao L."/>
            <person name="Xie H.B."/>
            <person name="Fu W.Y."/>
            <person name="Jin J."/>
            <person name="Li X.W."/>
            <person name="Jiao Y."/>
            <person name="Zhou C.C."/>
            <person name="Tu T."/>
            <person name="Chai C.Y."/>
            <person name="Gao J.L."/>
            <person name="Fan L.J."/>
            <person name="van de Weg E."/>
            <person name="Wang J.Y."/>
            <person name="Gao Z.S."/>
        </authorList>
    </citation>
    <scope>NUCLEOTIDE SEQUENCE [LARGE SCALE GENOMIC DNA]</scope>
    <source>
        <tissue evidence="3">Leaves</tissue>
    </source>
</reference>
<feature type="compositionally biased region" description="Basic and acidic residues" evidence="2">
    <location>
        <begin position="107"/>
        <end position="125"/>
    </location>
</feature>
<name>A0A6A1ULC7_9ROSI</name>
<keyword evidence="1" id="KW-0175">Coiled coil</keyword>
<dbReference type="PANTHER" id="PTHR35692">
    <property type="entry name" value="F26F24.11"/>
    <property type="match status" value="1"/>
</dbReference>
<gene>
    <name evidence="3" type="ORF">CJ030_MR0G005317</name>
</gene>
<proteinExistence type="predicted"/>
<evidence type="ECO:0000313" key="4">
    <source>
        <dbReference type="Proteomes" id="UP000516437"/>
    </source>
</evidence>
<feature type="compositionally biased region" description="Low complexity" evidence="2">
    <location>
        <begin position="201"/>
        <end position="213"/>
    </location>
</feature>
<feature type="compositionally biased region" description="Low complexity" evidence="2">
    <location>
        <begin position="158"/>
        <end position="171"/>
    </location>
</feature>
<accession>A0A6A1ULC7</accession>
<evidence type="ECO:0000256" key="2">
    <source>
        <dbReference type="SAM" id="MobiDB-lite"/>
    </source>
</evidence>
<organism evidence="3 4">
    <name type="scientific">Morella rubra</name>
    <name type="common">Chinese bayberry</name>
    <dbReference type="NCBI Taxonomy" id="262757"/>
    <lineage>
        <taxon>Eukaryota</taxon>
        <taxon>Viridiplantae</taxon>
        <taxon>Streptophyta</taxon>
        <taxon>Embryophyta</taxon>
        <taxon>Tracheophyta</taxon>
        <taxon>Spermatophyta</taxon>
        <taxon>Magnoliopsida</taxon>
        <taxon>eudicotyledons</taxon>
        <taxon>Gunneridae</taxon>
        <taxon>Pentapetalae</taxon>
        <taxon>rosids</taxon>
        <taxon>fabids</taxon>
        <taxon>Fagales</taxon>
        <taxon>Myricaceae</taxon>
        <taxon>Morella</taxon>
    </lineage>
</organism>
<evidence type="ECO:0000256" key="1">
    <source>
        <dbReference type="SAM" id="Coils"/>
    </source>
</evidence>
<dbReference type="EMBL" id="RXIC02000103">
    <property type="protein sequence ID" value="KAB1200993.1"/>
    <property type="molecule type" value="Genomic_DNA"/>
</dbReference>
<protein>
    <submittedName>
        <fullName evidence="3">Uncharacterized protein</fullName>
    </submittedName>
</protein>
<keyword evidence="4" id="KW-1185">Reference proteome</keyword>
<feature type="region of interest" description="Disordered" evidence="2">
    <location>
        <begin position="62"/>
        <end position="220"/>
    </location>
</feature>
<dbReference type="AlphaFoldDB" id="A0A6A1ULC7"/>